<dbReference type="AlphaFoldDB" id="A0AAE0TMR6"/>
<evidence type="ECO:0000313" key="9">
    <source>
        <dbReference type="Proteomes" id="UP001274830"/>
    </source>
</evidence>
<dbReference type="Pfam" id="PF11710">
    <property type="entry name" value="Git3"/>
    <property type="match status" value="1"/>
</dbReference>
<dbReference type="Proteomes" id="UP001274830">
    <property type="component" value="Unassembled WGS sequence"/>
</dbReference>
<keyword evidence="4 6" id="KW-0472">Membrane</keyword>
<dbReference type="GO" id="GO:0007189">
    <property type="term" value="P:adenylate cyclase-activating G protein-coupled receptor signaling pathway"/>
    <property type="evidence" value="ECO:0007669"/>
    <property type="project" value="TreeGrafter"/>
</dbReference>
<feature type="transmembrane region" description="Helical" evidence="6">
    <location>
        <begin position="345"/>
        <end position="363"/>
    </location>
</feature>
<gene>
    <name evidence="8" type="ORF">LTR78_009650</name>
</gene>
<feature type="region of interest" description="Disordered" evidence="5">
    <location>
        <begin position="284"/>
        <end position="310"/>
    </location>
</feature>
<evidence type="ECO:0000256" key="3">
    <source>
        <dbReference type="ARBA" id="ARBA00022989"/>
    </source>
</evidence>
<evidence type="ECO:0000313" key="8">
    <source>
        <dbReference type="EMBL" id="KAK3670410.1"/>
    </source>
</evidence>
<organism evidence="8 9">
    <name type="scientific">Recurvomyces mirabilis</name>
    <dbReference type="NCBI Taxonomy" id="574656"/>
    <lineage>
        <taxon>Eukaryota</taxon>
        <taxon>Fungi</taxon>
        <taxon>Dikarya</taxon>
        <taxon>Ascomycota</taxon>
        <taxon>Pezizomycotina</taxon>
        <taxon>Dothideomycetes</taxon>
        <taxon>Dothideomycetidae</taxon>
        <taxon>Mycosphaerellales</taxon>
        <taxon>Teratosphaeriaceae</taxon>
        <taxon>Recurvomyces</taxon>
    </lineage>
</organism>
<feature type="transmembrane region" description="Helical" evidence="6">
    <location>
        <begin position="86"/>
        <end position="110"/>
    </location>
</feature>
<feature type="domain" description="Glucose receptor Git3-like N-terminal" evidence="7">
    <location>
        <begin position="10"/>
        <end position="196"/>
    </location>
</feature>
<name>A0AAE0TMR6_9PEZI</name>
<dbReference type="GO" id="GO:0004930">
    <property type="term" value="F:G protein-coupled receptor activity"/>
    <property type="evidence" value="ECO:0007669"/>
    <property type="project" value="TreeGrafter"/>
</dbReference>
<evidence type="ECO:0000256" key="5">
    <source>
        <dbReference type="SAM" id="MobiDB-lite"/>
    </source>
</evidence>
<evidence type="ECO:0000259" key="7">
    <source>
        <dbReference type="Pfam" id="PF11710"/>
    </source>
</evidence>
<dbReference type="SUPFAM" id="SSF81321">
    <property type="entry name" value="Family A G protein-coupled receptor-like"/>
    <property type="match status" value="1"/>
</dbReference>
<feature type="compositionally biased region" description="Polar residues" evidence="5">
    <location>
        <begin position="291"/>
        <end position="310"/>
    </location>
</feature>
<keyword evidence="3 6" id="KW-1133">Transmembrane helix</keyword>
<dbReference type="GO" id="GO:0005886">
    <property type="term" value="C:plasma membrane"/>
    <property type="evidence" value="ECO:0007669"/>
    <property type="project" value="TreeGrafter"/>
</dbReference>
<feature type="transmembrane region" description="Helical" evidence="6">
    <location>
        <begin position="171"/>
        <end position="192"/>
    </location>
</feature>
<keyword evidence="9" id="KW-1185">Reference proteome</keyword>
<evidence type="ECO:0000256" key="6">
    <source>
        <dbReference type="SAM" id="Phobius"/>
    </source>
</evidence>
<feature type="transmembrane region" description="Helical" evidence="6">
    <location>
        <begin position="6"/>
        <end position="33"/>
    </location>
</feature>
<evidence type="ECO:0000256" key="4">
    <source>
        <dbReference type="ARBA" id="ARBA00023136"/>
    </source>
</evidence>
<comment type="subcellular location">
    <subcellularLocation>
        <location evidence="1">Membrane</location>
        <topology evidence="1">Multi-pass membrane protein</topology>
    </subcellularLocation>
</comment>
<dbReference type="PANTHER" id="PTHR23112:SF37">
    <property type="entry name" value="G PROTEIN-COUPLED RECEPTOR GPR1"/>
    <property type="match status" value="1"/>
</dbReference>
<dbReference type="Gene3D" id="1.20.1070.10">
    <property type="entry name" value="Rhodopsin 7-helix transmembrane proteins"/>
    <property type="match status" value="1"/>
</dbReference>
<dbReference type="PANTHER" id="PTHR23112">
    <property type="entry name" value="G PROTEIN-COUPLED RECEPTOR 157-RELATED"/>
    <property type="match status" value="1"/>
</dbReference>
<dbReference type="InterPro" id="IPR023041">
    <property type="entry name" value="Glucose_rcpt_Git3-like_N"/>
</dbReference>
<sequence>MPATHLAIAIPTFIGSMVSLLASTIFAIIYVVFPPKRHFRQVLICNLLLADWINSFNNTVSGIVVLSDWRNRNSLLPGPGCTANAYIGQFSVQAIDFNILVISIAVLITVRKNNIAAEQSWLTLAGVCAVPWIMPIITSNIGLGLGIYGPVTGNWCWITREHFGDRYALTHAWRLAIFVTTAGIYTWVYIHLKRIYGRFAMNERSTALTSSARRATMHDVRVVDEVELTSSHRHDISQDDEQPLRHYTARIDVKDDHYVSHETTPQTASYKHFAVITAAQEVSELPERSHTQGSSSSQHESQTDEQTAYSTCQTAPILSPNKSAATTSSTKPAYVRPTSDLRRMLLLNGYPILYILLWIPGIMNRVWEAFGTSPLWLQGLQATTQFMGFADVLTYAYNEQLHKRISTRLGERKNFVRSGD</sequence>
<proteinExistence type="predicted"/>
<evidence type="ECO:0000256" key="2">
    <source>
        <dbReference type="ARBA" id="ARBA00022692"/>
    </source>
</evidence>
<feature type="transmembrane region" description="Helical" evidence="6">
    <location>
        <begin position="122"/>
        <end position="151"/>
    </location>
</feature>
<reference evidence="8" key="1">
    <citation type="submission" date="2023-07" db="EMBL/GenBank/DDBJ databases">
        <title>Black Yeasts Isolated from many extreme environments.</title>
        <authorList>
            <person name="Coleine C."/>
            <person name="Stajich J.E."/>
            <person name="Selbmann L."/>
        </authorList>
    </citation>
    <scope>NUCLEOTIDE SEQUENCE</scope>
    <source>
        <strain evidence="8">CCFEE 5485</strain>
    </source>
</reference>
<evidence type="ECO:0000256" key="1">
    <source>
        <dbReference type="ARBA" id="ARBA00004141"/>
    </source>
</evidence>
<protein>
    <recommendedName>
        <fullName evidence="7">Glucose receptor Git3-like N-terminal domain-containing protein</fullName>
    </recommendedName>
</protein>
<accession>A0AAE0TMR6</accession>
<comment type="caution">
    <text evidence="8">The sequence shown here is derived from an EMBL/GenBank/DDBJ whole genome shotgun (WGS) entry which is preliminary data.</text>
</comment>
<dbReference type="EMBL" id="JAUTXT010000056">
    <property type="protein sequence ID" value="KAK3670410.1"/>
    <property type="molecule type" value="Genomic_DNA"/>
</dbReference>
<feature type="transmembrane region" description="Helical" evidence="6">
    <location>
        <begin position="45"/>
        <end position="66"/>
    </location>
</feature>
<keyword evidence="2 6" id="KW-0812">Transmembrane</keyword>